<gene>
    <name evidence="9" type="ORF">DGYR_LOCUS482</name>
</gene>
<dbReference type="InterPro" id="IPR038900">
    <property type="entry name" value="TMC"/>
</dbReference>
<feature type="transmembrane region" description="Helical" evidence="7">
    <location>
        <begin position="262"/>
        <end position="281"/>
    </location>
</feature>
<dbReference type="Proteomes" id="UP000549394">
    <property type="component" value="Unassembled WGS sequence"/>
</dbReference>
<comment type="caution">
    <text evidence="9">The sequence shown here is derived from an EMBL/GenBank/DDBJ whole genome shotgun (WGS) entry which is preliminary data.</text>
</comment>
<comment type="subcellular location">
    <subcellularLocation>
        <location evidence="1">Membrane</location>
        <topology evidence="1">Multi-pass membrane protein</topology>
    </subcellularLocation>
</comment>
<feature type="compositionally biased region" description="Polar residues" evidence="6">
    <location>
        <begin position="722"/>
        <end position="733"/>
    </location>
</feature>
<evidence type="ECO:0000313" key="9">
    <source>
        <dbReference type="EMBL" id="CAD5111150.1"/>
    </source>
</evidence>
<evidence type="ECO:0000313" key="10">
    <source>
        <dbReference type="Proteomes" id="UP000549394"/>
    </source>
</evidence>
<evidence type="ECO:0000256" key="7">
    <source>
        <dbReference type="SAM" id="Phobius"/>
    </source>
</evidence>
<dbReference type="OrthoDB" id="1936208at2759"/>
<dbReference type="PANTHER" id="PTHR23302:SF43">
    <property type="entry name" value="TMC DOMAIN-CONTAINING PROTEIN"/>
    <property type="match status" value="1"/>
</dbReference>
<dbReference type="GO" id="GO:0008381">
    <property type="term" value="F:mechanosensitive monoatomic ion channel activity"/>
    <property type="evidence" value="ECO:0007669"/>
    <property type="project" value="TreeGrafter"/>
</dbReference>
<evidence type="ECO:0000256" key="6">
    <source>
        <dbReference type="SAM" id="MobiDB-lite"/>
    </source>
</evidence>
<keyword evidence="3 7" id="KW-0812">Transmembrane</keyword>
<comment type="similarity">
    <text evidence="2">Belongs to the TMC family.</text>
</comment>
<feature type="domain" description="TMC" evidence="8">
    <location>
        <begin position="474"/>
        <end position="580"/>
    </location>
</feature>
<dbReference type="EMBL" id="CAJFCJ010000001">
    <property type="protein sequence ID" value="CAD5111150.1"/>
    <property type="molecule type" value="Genomic_DNA"/>
</dbReference>
<evidence type="ECO:0000256" key="3">
    <source>
        <dbReference type="ARBA" id="ARBA00022692"/>
    </source>
</evidence>
<dbReference type="Pfam" id="PF07810">
    <property type="entry name" value="TMC"/>
    <property type="match status" value="1"/>
</dbReference>
<dbReference type="AlphaFoldDB" id="A0A7I8V975"/>
<keyword evidence="5 7" id="KW-0472">Membrane</keyword>
<feature type="transmembrane region" description="Helical" evidence="7">
    <location>
        <begin position="486"/>
        <end position="508"/>
    </location>
</feature>
<dbReference type="PANTHER" id="PTHR23302">
    <property type="entry name" value="TRANSMEMBRANE CHANNEL-RELATED"/>
    <property type="match status" value="1"/>
</dbReference>
<dbReference type="InterPro" id="IPR012496">
    <property type="entry name" value="TMC_dom"/>
</dbReference>
<name>A0A7I8V975_9ANNE</name>
<evidence type="ECO:0000256" key="5">
    <source>
        <dbReference type="ARBA" id="ARBA00023136"/>
    </source>
</evidence>
<feature type="transmembrane region" description="Helical" evidence="7">
    <location>
        <begin position="585"/>
        <end position="606"/>
    </location>
</feature>
<proteinExistence type="inferred from homology"/>
<feature type="transmembrane region" description="Helical" evidence="7">
    <location>
        <begin position="425"/>
        <end position="450"/>
    </location>
</feature>
<evidence type="ECO:0000256" key="4">
    <source>
        <dbReference type="ARBA" id="ARBA00022989"/>
    </source>
</evidence>
<keyword evidence="4 7" id="KW-1133">Transmembrane helix</keyword>
<feature type="transmembrane region" description="Helical" evidence="7">
    <location>
        <begin position="389"/>
        <end position="413"/>
    </location>
</feature>
<dbReference type="GO" id="GO:0005886">
    <property type="term" value="C:plasma membrane"/>
    <property type="evidence" value="ECO:0007669"/>
    <property type="project" value="InterPro"/>
</dbReference>
<feature type="transmembrane region" description="Helical" evidence="7">
    <location>
        <begin position="354"/>
        <end position="377"/>
    </location>
</feature>
<evidence type="ECO:0000259" key="8">
    <source>
        <dbReference type="Pfam" id="PF07810"/>
    </source>
</evidence>
<sequence>MARYSDSINSFELQTVRHNRDSLNDPEHRLAERRYSRGGENEGISRRRKKRANSFASGTLRIRRPVLRQDEIEQVVDEIDNDTPDQPVALQSDQIKEQNVPMSAKREIRRNLERRQTTTRIKKPGWFRRKKYDIQMQWCRFKLWTADQFYTIELWRSHFRTIDGHFGSDVGSYFRLLRWIFSLNLPVFILTFSFLTIPQLIVRNLGNFDDSQESVTCKFEHPFEGPEFLTGGGWFNQTELYYGCYTKEIIQIWKGHKYDMKYAYFFVCVAYYLFTLLRTAYSLQSSYKENFIEAEGEIQAFYSARVFCGWDYRIAHKETALLKHKTLSTLLKESLSKYNERVSNSWKTFFLKTFFRILTNVVSLALIGASGYLVWYISDTQSLKTDNKFLHDMAMPLTISALNFILPFAFSIIASFENYSIPQYALYFTMIRTLLLNAATLGVLVYFWFITVNCDQLEKKDENWLNAAVDCKPCWESFMGEQIYRLVIVDFFFTILFTLFSELIRFLVHKCFKSRIDKPEFDIARNTLNLIYSQSLVWLGTFYSPLLSLIQVIKFFVLFYIKRYSLTLFCRPSSKLWKAAKTQTFFLLFIFVSLLLCVIAVAFSMISLKPSQSCGPYQEFNTTYQVITEPFNKWSGKLNWLKEIIKLITSDVFFFLILTVLSVTVYYTRIIMNAHFEVVRLLKHQLHNEGKDKQFLIGLLQNNSTGSSRHNNSNNSNTRGNYTENNNKSSSNKIHVIQNRHFDRDE</sequence>
<organism evidence="9 10">
    <name type="scientific">Dimorphilus gyrociliatus</name>
    <dbReference type="NCBI Taxonomy" id="2664684"/>
    <lineage>
        <taxon>Eukaryota</taxon>
        <taxon>Metazoa</taxon>
        <taxon>Spiralia</taxon>
        <taxon>Lophotrochozoa</taxon>
        <taxon>Annelida</taxon>
        <taxon>Polychaeta</taxon>
        <taxon>Polychaeta incertae sedis</taxon>
        <taxon>Dinophilidae</taxon>
        <taxon>Dimorphilus</taxon>
    </lineage>
</organism>
<feature type="compositionally biased region" description="Low complexity" evidence="6">
    <location>
        <begin position="703"/>
        <end position="721"/>
    </location>
</feature>
<feature type="compositionally biased region" description="Basic and acidic residues" evidence="6">
    <location>
        <begin position="19"/>
        <end position="45"/>
    </location>
</feature>
<feature type="transmembrane region" description="Helical" evidence="7">
    <location>
        <begin position="644"/>
        <end position="667"/>
    </location>
</feature>
<evidence type="ECO:0000256" key="2">
    <source>
        <dbReference type="ARBA" id="ARBA00006510"/>
    </source>
</evidence>
<protein>
    <submittedName>
        <fullName evidence="9">DgyrCDS488</fullName>
    </submittedName>
</protein>
<keyword evidence="10" id="KW-1185">Reference proteome</keyword>
<feature type="transmembrane region" description="Helical" evidence="7">
    <location>
        <begin position="176"/>
        <end position="197"/>
    </location>
</feature>
<evidence type="ECO:0000256" key="1">
    <source>
        <dbReference type="ARBA" id="ARBA00004141"/>
    </source>
</evidence>
<feature type="region of interest" description="Disordered" evidence="6">
    <location>
        <begin position="19"/>
        <end position="51"/>
    </location>
</feature>
<reference evidence="9 10" key="1">
    <citation type="submission" date="2020-08" db="EMBL/GenBank/DDBJ databases">
        <authorList>
            <person name="Hejnol A."/>
        </authorList>
    </citation>
    <scope>NUCLEOTIDE SEQUENCE [LARGE SCALE GENOMIC DNA]</scope>
</reference>
<accession>A0A7I8V975</accession>
<feature type="region of interest" description="Disordered" evidence="6">
    <location>
        <begin position="703"/>
        <end position="746"/>
    </location>
</feature>